<keyword evidence="4" id="KW-0547">Nucleotide-binding</keyword>
<comment type="caution">
    <text evidence="13">The sequence shown here is derived from an EMBL/GenBank/DDBJ whole genome shotgun (WGS) entry which is preliminary data.</text>
</comment>
<dbReference type="EC" id="2.7.10.2" evidence="2"/>
<evidence type="ECO:0000313" key="14">
    <source>
        <dbReference type="Proteomes" id="UP000308038"/>
    </source>
</evidence>
<dbReference type="Pfam" id="PF13614">
    <property type="entry name" value="AAA_31"/>
    <property type="match status" value="1"/>
</dbReference>
<keyword evidence="3" id="KW-0808">Transferase</keyword>
<dbReference type="InterPro" id="IPR025669">
    <property type="entry name" value="AAA_dom"/>
</dbReference>
<keyword evidence="6" id="KW-0067">ATP-binding</keyword>
<keyword evidence="11" id="KW-0472">Membrane</keyword>
<feature type="coiled-coil region" evidence="9">
    <location>
        <begin position="364"/>
        <end position="391"/>
    </location>
</feature>
<comment type="catalytic activity">
    <reaction evidence="8">
        <text>L-tyrosyl-[protein] + ATP = O-phospho-L-tyrosyl-[protein] + ADP + H(+)</text>
        <dbReference type="Rhea" id="RHEA:10596"/>
        <dbReference type="Rhea" id="RHEA-COMP:10136"/>
        <dbReference type="Rhea" id="RHEA-COMP:20101"/>
        <dbReference type="ChEBI" id="CHEBI:15378"/>
        <dbReference type="ChEBI" id="CHEBI:30616"/>
        <dbReference type="ChEBI" id="CHEBI:46858"/>
        <dbReference type="ChEBI" id="CHEBI:61978"/>
        <dbReference type="ChEBI" id="CHEBI:456216"/>
        <dbReference type="EC" id="2.7.10.2"/>
    </reaction>
</comment>
<keyword evidence="11" id="KW-1133">Transmembrane helix</keyword>
<proteinExistence type="inferred from homology"/>
<evidence type="ECO:0000256" key="11">
    <source>
        <dbReference type="SAM" id="Phobius"/>
    </source>
</evidence>
<sequence>MSCATAPPPPRAKHGAKPASPFTFETSDIRMTAGPRTEDDDPPLADTLGYARDLLSRRWPMLAAVTILVAIIGALLISSVPPSYTATARIRLDPSRNPLAGNAQAQRSELTPEAIETEVSAIRSLELATGIARSFGLFADPYFTATLDPAAARSLAVPAAVLSHLSVDRAALAFVLDVRFTAADPVKAATLANAFADGYIERRTQGKLGHAARQSAWFQQRLEELGREASAAETRAAEFRAATGIIEGGSGAGLGTITDQQVAPLASNLASAESDAAAARSNLAAARIQVAHGGLDAVSEVLGSAVIADLRRQRAETLRSRGEVDARYGERHPESIRVRDQLAALDSQLEAESRRVIGALQASAAATDARAASLRGALDRLEQERARSTRDSVTAAALEREAAAKRALYDRMSQLSLDSMQNARLAMAQAEVIERAEPPLQPAAPDRPILYALALFGGVIAGSVTILALDMVGGGFASVEQIQRRLGLPVLATVPVVARGLNPLDLMLERPTVMFAESFRVALAALGRGGGGNRRDATPQVIAIASSLPAEGKSTSAIALARTLALTGTRTLLVDCDTRRASVRQMVRARAPGAGLLEVLRDKAALDDAIQPGDVAGLDHLLVARPSAAGGELLRNGRMEELLATLRARYDHVVLDLPPMVGLADGRLLAAMADATVLVIKWNSTPVPAAVSAVEWLRHDGGHPVGVLFTQVDPATRAAGGMHRYAKRYASYYPAD</sequence>
<evidence type="ECO:0000256" key="7">
    <source>
        <dbReference type="ARBA" id="ARBA00023137"/>
    </source>
</evidence>
<evidence type="ECO:0000256" key="6">
    <source>
        <dbReference type="ARBA" id="ARBA00022840"/>
    </source>
</evidence>
<evidence type="ECO:0000313" key="13">
    <source>
        <dbReference type="EMBL" id="THG41454.1"/>
    </source>
</evidence>
<feature type="domain" description="AAA" evidence="12">
    <location>
        <begin position="540"/>
        <end position="680"/>
    </location>
</feature>
<reference evidence="13 14" key="1">
    <citation type="submission" date="2019-04" db="EMBL/GenBank/DDBJ databases">
        <title>Microbes associate with the intestines of laboratory mice.</title>
        <authorList>
            <person name="Navarre W."/>
            <person name="Wong E."/>
            <person name="Huang K.C."/>
            <person name="Tropini C."/>
            <person name="Ng K."/>
            <person name="Yu B."/>
        </authorList>
    </citation>
    <scope>NUCLEOTIDE SEQUENCE [LARGE SCALE GENOMIC DNA]</scope>
    <source>
        <strain evidence="13 14">NM83_B4-11</strain>
    </source>
</reference>
<dbReference type="Proteomes" id="UP000308038">
    <property type="component" value="Unassembled WGS sequence"/>
</dbReference>
<evidence type="ECO:0000259" key="12">
    <source>
        <dbReference type="Pfam" id="PF13614"/>
    </source>
</evidence>
<dbReference type="Gene3D" id="3.40.50.300">
    <property type="entry name" value="P-loop containing nucleotide triphosphate hydrolases"/>
    <property type="match status" value="1"/>
</dbReference>
<keyword evidence="14" id="KW-1185">Reference proteome</keyword>
<evidence type="ECO:0000256" key="8">
    <source>
        <dbReference type="ARBA" id="ARBA00051245"/>
    </source>
</evidence>
<dbReference type="SUPFAM" id="SSF52540">
    <property type="entry name" value="P-loop containing nucleoside triphosphate hydrolases"/>
    <property type="match status" value="1"/>
</dbReference>
<evidence type="ECO:0000256" key="9">
    <source>
        <dbReference type="SAM" id="Coils"/>
    </source>
</evidence>
<dbReference type="PANTHER" id="PTHR32309:SF13">
    <property type="entry name" value="FERRIC ENTEROBACTIN TRANSPORT PROTEIN FEPE"/>
    <property type="match status" value="1"/>
</dbReference>
<keyword evidence="7" id="KW-0829">Tyrosine-protein kinase</keyword>
<feature type="transmembrane region" description="Helical" evidence="11">
    <location>
        <begin position="59"/>
        <end position="80"/>
    </location>
</feature>
<keyword evidence="5" id="KW-0418">Kinase</keyword>
<organism evidence="13 14">
    <name type="scientific">Sphingomonas olei</name>
    <dbReference type="NCBI Taxonomy" id="1886787"/>
    <lineage>
        <taxon>Bacteria</taxon>
        <taxon>Pseudomonadati</taxon>
        <taxon>Pseudomonadota</taxon>
        <taxon>Alphaproteobacteria</taxon>
        <taxon>Sphingomonadales</taxon>
        <taxon>Sphingomonadaceae</taxon>
        <taxon>Sphingomonas</taxon>
    </lineage>
</organism>
<dbReference type="InterPro" id="IPR027417">
    <property type="entry name" value="P-loop_NTPase"/>
</dbReference>
<comment type="similarity">
    <text evidence="1">Belongs to the CpsD/CapB family.</text>
</comment>
<keyword evidence="9" id="KW-0175">Coiled coil</keyword>
<feature type="compositionally biased region" description="Pro residues" evidence="10">
    <location>
        <begin position="1"/>
        <end position="10"/>
    </location>
</feature>
<dbReference type="InterPro" id="IPR050445">
    <property type="entry name" value="Bact_polysacc_biosynth/exp"/>
</dbReference>
<name>A0ABY2QK27_9SPHN</name>
<dbReference type="InterPro" id="IPR005702">
    <property type="entry name" value="Wzc-like_C"/>
</dbReference>
<evidence type="ECO:0000256" key="5">
    <source>
        <dbReference type="ARBA" id="ARBA00022777"/>
    </source>
</evidence>
<protein>
    <recommendedName>
        <fullName evidence="2">non-specific protein-tyrosine kinase</fullName>
        <ecNumber evidence="2">2.7.10.2</ecNumber>
    </recommendedName>
</protein>
<feature type="transmembrane region" description="Helical" evidence="11">
    <location>
        <begin position="449"/>
        <end position="469"/>
    </location>
</feature>
<dbReference type="CDD" id="cd05387">
    <property type="entry name" value="BY-kinase"/>
    <property type="match status" value="1"/>
</dbReference>
<feature type="region of interest" description="Disordered" evidence="10">
    <location>
        <begin position="1"/>
        <end position="26"/>
    </location>
</feature>
<keyword evidence="11" id="KW-0812">Transmembrane</keyword>
<evidence type="ECO:0000256" key="3">
    <source>
        <dbReference type="ARBA" id="ARBA00022679"/>
    </source>
</evidence>
<dbReference type="PANTHER" id="PTHR32309">
    <property type="entry name" value="TYROSINE-PROTEIN KINASE"/>
    <property type="match status" value="1"/>
</dbReference>
<gene>
    <name evidence="13" type="ORF">E5988_02715</name>
</gene>
<dbReference type="EMBL" id="SSTI01000002">
    <property type="protein sequence ID" value="THG41454.1"/>
    <property type="molecule type" value="Genomic_DNA"/>
</dbReference>
<accession>A0ABY2QK27</accession>
<evidence type="ECO:0000256" key="1">
    <source>
        <dbReference type="ARBA" id="ARBA00007316"/>
    </source>
</evidence>
<evidence type="ECO:0000256" key="10">
    <source>
        <dbReference type="SAM" id="MobiDB-lite"/>
    </source>
</evidence>
<evidence type="ECO:0000256" key="2">
    <source>
        <dbReference type="ARBA" id="ARBA00011903"/>
    </source>
</evidence>
<evidence type="ECO:0000256" key="4">
    <source>
        <dbReference type="ARBA" id="ARBA00022741"/>
    </source>
</evidence>